<keyword evidence="3" id="KW-1185">Reference proteome</keyword>
<name>A0A918KY90_9ACTN</name>
<evidence type="ECO:0000313" key="3">
    <source>
        <dbReference type="Proteomes" id="UP000658320"/>
    </source>
</evidence>
<feature type="region of interest" description="Disordered" evidence="1">
    <location>
        <begin position="1"/>
        <end position="33"/>
    </location>
</feature>
<reference evidence="2" key="2">
    <citation type="submission" date="2020-09" db="EMBL/GenBank/DDBJ databases">
        <authorList>
            <person name="Sun Q."/>
            <person name="Ohkuma M."/>
        </authorList>
    </citation>
    <scope>NUCLEOTIDE SEQUENCE</scope>
    <source>
        <strain evidence="2">JCM 4346</strain>
    </source>
</reference>
<organism evidence="2 3">
    <name type="scientific">Streptomyces aurantiogriseus</name>
    <dbReference type="NCBI Taxonomy" id="66870"/>
    <lineage>
        <taxon>Bacteria</taxon>
        <taxon>Bacillati</taxon>
        <taxon>Actinomycetota</taxon>
        <taxon>Actinomycetes</taxon>
        <taxon>Kitasatosporales</taxon>
        <taxon>Streptomycetaceae</taxon>
        <taxon>Streptomyces</taxon>
    </lineage>
</organism>
<sequence length="83" mass="8598">MRTAPDSRDAVTVQETAPGEAPVRRGRSGSRGMTTVCMTAMRVPQYARTGMVRRARGRPVPVLGASIGAGDGMGTPAAGGQRK</sequence>
<dbReference type="AlphaFoldDB" id="A0A918KY90"/>
<reference evidence="2" key="1">
    <citation type="journal article" date="2014" name="Int. J. Syst. Evol. Microbiol.">
        <title>Complete genome sequence of Corynebacterium casei LMG S-19264T (=DSM 44701T), isolated from a smear-ripened cheese.</title>
        <authorList>
            <consortium name="US DOE Joint Genome Institute (JGI-PGF)"/>
            <person name="Walter F."/>
            <person name="Albersmeier A."/>
            <person name="Kalinowski J."/>
            <person name="Ruckert C."/>
        </authorList>
    </citation>
    <scope>NUCLEOTIDE SEQUENCE</scope>
    <source>
        <strain evidence="2">JCM 4346</strain>
    </source>
</reference>
<protein>
    <submittedName>
        <fullName evidence="2">Uncharacterized protein</fullName>
    </submittedName>
</protein>
<dbReference type="Proteomes" id="UP000658320">
    <property type="component" value="Unassembled WGS sequence"/>
</dbReference>
<evidence type="ECO:0000313" key="2">
    <source>
        <dbReference type="EMBL" id="GGR45881.1"/>
    </source>
</evidence>
<dbReference type="EMBL" id="BMSX01000022">
    <property type="protein sequence ID" value="GGR45881.1"/>
    <property type="molecule type" value="Genomic_DNA"/>
</dbReference>
<evidence type="ECO:0000256" key="1">
    <source>
        <dbReference type="SAM" id="MobiDB-lite"/>
    </source>
</evidence>
<feature type="region of interest" description="Disordered" evidence="1">
    <location>
        <begin position="63"/>
        <end position="83"/>
    </location>
</feature>
<accession>A0A918KY90</accession>
<proteinExistence type="predicted"/>
<comment type="caution">
    <text evidence="2">The sequence shown here is derived from an EMBL/GenBank/DDBJ whole genome shotgun (WGS) entry which is preliminary data.</text>
</comment>
<gene>
    <name evidence="2" type="ORF">GCM10010251_73730</name>
</gene>